<dbReference type="EMBL" id="CM044706">
    <property type="protein sequence ID" value="KAI5657396.1"/>
    <property type="molecule type" value="Genomic_DNA"/>
</dbReference>
<organism evidence="1 2">
    <name type="scientific">Catharanthus roseus</name>
    <name type="common">Madagascar periwinkle</name>
    <name type="synonym">Vinca rosea</name>
    <dbReference type="NCBI Taxonomy" id="4058"/>
    <lineage>
        <taxon>Eukaryota</taxon>
        <taxon>Viridiplantae</taxon>
        <taxon>Streptophyta</taxon>
        <taxon>Embryophyta</taxon>
        <taxon>Tracheophyta</taxon>
        <taxon>Spermatophyta</taxon>
        <taxon>Magnoliopsida</taxon>
        <taxon>eudicotyledons</taxon>
        <taxon>Gunneridae</taxon>
        <taxon>Pentapetalae</taxon>
        <taxon>asterids</taxon>
        <taxon>lamiids</taxon>
        <taxon>Gentianales</taxon>
        <taxon>Apocynaceae</taxon>
        <taxon>Rauvolfioideae</taxon>
        <taxon>Vinceae</taxon>
        <taxon>Catharanthinae</taxon>
        <taxon>Catharanthus</taxon>
    </lineage>
</organism>
<accession>A0ACC0A9Y9</accession>
<proteinExistence type="predicted"/>
<evidence type="ECO:0000313" key="2">
    <source>
        <dbReference type="Proteomes" id="UP001060085"/>
    </source>
</evidence>
<dbReference type="Proteomes" id="UP001060085">
    <property type="component" value="Linkage Group LG06"/>
</dbReference>
<protein>
    <submittedName>
        <fullName evidence="1">Uncharacterized protein</fullName>
    </submittedName>
</protein>
<name>A0ACC0A9Y9_CATRO</name>
<comment type="caution">
    <text evidence="1">The sequence shown here is derived from an EMBL/GenBank/DDBJ whole genome shotgun (WGS) entry which is preliminary data.</text>
</comment>
<evidence type="ECO:0000313" key="1">
    <source>
        <dbReference type="EMBL" id="KAI5657396.1"/>
    </source>
</evidence>
<sequence length="112" mass="12831">MLLLLPLPARLKKKKIINREVPRELNNKAAKLKLSMEKKRKARKLQSQAFLGPRPRTKATNHKQAKDLPPKRKGKGHIAPPLHSSNNDGHLSHNQKLCPKEELQPSSLYQKR</sequence>
<reference evidence="2" key="1">
    <citation type="journal article" date="2023" name="Nat. Plants">
        <title>Single-cell RNA sequencing provides a high-resolution roadmap for understanding the multicellular compartmentation of specialized metabolism.</title>
        <authorList>
            <person name="Sun S."/>
            <person name="Shen X."/>
            <person name="Li Y."/>
            <person name="Li Y."/>
            <person name="Wang S."/>
            <person name="Li R."/>
            <person name="Zhang H."/>
            <person name="Shen G."/>
            <person name="Guo B."/>
            <person name="Wei J."/>
            <person name="Xu J."/>
            <person name="St-Pierre B."/>
            <person name="Chen S."/>
            <person name="Sun C."/>
        </authorList>
    </citation>
    <scope>NUCLEOTIDE SEQUENCE [LARGE SCALE GENOMIC DNA]</scope>
</reference>
<gene>
    <name evidence="1" type="ORF">M9H77_26189</name>
</gene>
<keyword evidence="2" id="KW-1185">Reference proteome</keyword>